<dbReference type="PRINTS" id="PR00081">
    <property type="entry name" value="GDHRDH"/>
</dbReference>
<dbReference type="EMBL" id="VNKQ01000004">
    <property type="protein sequence ID" value="KAG0651245.1"/>
    <property type="molecule type" value="Genomic_DNA"/>
</dbReference>
<evidence type="ECO:0000256" key="2">
    <source>
        <dbReference type="RuleBase" id="RU000363"/>
    </source>
</evidence>
<evidence type="ECO:0000313" key="3">
    <source>
        <dbReference type="EMBL" id="KAG0651245.1"/>
    </source>
</evidence>
<dbReference type="Proteomes" id="UP000785200">
    <property type="component" value="Unassembled WGS sequence"/>
</dbReference>
<name>A0A9P6VNG5_9HELO</name>
<evidence type="ECO:0000256" key="1">
    <source>
        <dbReference type="ARBA" id="ARBA00022857"/>
    </source>
</evidence>
<evidence type="ECO:0000313" key="4">
    <source>
        <dbReference type="Proteomes" id="UP000785200"/>
    </source>
</evidence>
<dbReference type="InterPro" id="IPR002347">
    <property type="entry name" value="SDR_fam"/>
</dbReference>
<dbReference type="CDD" id="cd05233">
    <property type="entry name" value="SDR_c"/>
    <property type="match status" value="1"/>
</dbReference>
<dbReference type="Gene3D" id="3.40.50.720">
    <property type="entry name" value="NAD(P)-binding Rossmann-like Domain"/>
    <property type="match status" value="1"/>
</dbReference>
<keyword evidence="4" id="KW-1185">Reference proteome</keyword>
<dbReference type="PANTHER" id="PTHR42820">
    <property type="entry name" value="SHORT-CHAIN DEHYDROGENASE REDUCTASE"/>
    <property type="match status" value="1"/>
</dbReference>
<gene>
    <name evidence="3" type="ORF">D0Z07_1719</name>
</gene>
<dbReference type="AlphaFoldDB" id="A0A9P6VNG5"/>
<sequence length="291" mass="31228">MVSIKVSKRSGPLASGVAFVTGGARGLGNAIAVSFAREGARGVVIVDINQETLDEGKKVVESYGTKVGLHFQPRSRARKMLIWPHAKCLAVQADVMKEEDVEKAVKAAVEEFGRIDYAANFAGVLGPATHTFETTFEDYQKCMAVNCNGVFLSTKHEIRQMMKQESIEVEEGRAPQRGAIVNCASVNSIMSLQGTVPYTISKHAVVGITKAAALEARDHGIRVNAVSPGFLLTQLLAERVTGEDGKPVGLWTGFEARQGRQAKFEEVGDVVVLVTSPRMSLVNGVNLSVDG</sequence>
<dbReference type="SUPFAM" id="SSF51735">
    <property type="entry name" value="NAD(P)-binding Rossmann-fold domains"/>
    <property type="match status" value="1"/>
</dbReference>
<comment type="similarity">
    <text evidence="2">Belongs to the short-chain dehydrogenases/reductases (SDR) family.</text>
</comment>
<dbReference type="InterPro" id="IPR036291">
    <property type="entry name" value="NAD(P)-bd_dom_sf"/>
</dbReference>
<organism evidence="3 4">
    <name type="scientific">Hyphodiscus hymeniophilus</name>
    <dbReference type="NCBI Taxonomy" id="353542"/>
    <lineage>
        <taxon>Eukaryota</taxon>
        <taxon>Fungi</taxon>
        <taxon>Dikarya</taxon>
        <taxon>Ascomycota</taxon>
        <taxon>Pezizomycotina</taxon>
        <taxon>Leotiomycetes</taxon>
        <taxon>Helotiales</taxon>
        <taxon>Hyphodiscaceae</taxon>
        <taxon>Hyphodiscus</taxon>
    </lineage>
</organism>
<comment type="caution">
    <text evidence="3">The sequence shown here is derived from an EMBL/GenBank/DDBJ whole genome shotgun (WGS) entry which is preliminary data.</text>
</comment>
<dbReference type="PROSITE" id="PS00061">
    <property type="entry name" value="ADH_SHORT"/>
    <property type="match status" value="1"/>
</dbReference>
<dbReference type="InterPro" id="IPR020904">
    <property type="entry name" value="Sc_DH/Rdtase_CS"/>
</dbReference>
<proteinExistence type="inferred from homology"/>
<dbReference type="FunFam" id="3.40.50.720:FF:000084">
    <property type="entry name" value="Short-chain dehydrogenase reductase"/>
    <property type="match status" value="1"/>
</dbReference>
<dbReference type="Pfam" id="PF13561">
    <property type="entry name" value="adh_short_C2"/>
    <property type="match status" value="1"/>
</dbReference>
<accession>A0A9P6VNG5</accession>
<protein>
    <submittedName>
        <fullName evidence="3">Zerumbone synthase</fullName>
    </submittedName>
</protein>
<dbReference type="GO" id="GO:0009688">
    <property type="term" value="P:abscisic acid biosynthetic process"/>
    <property type="evidence" value="ECO:0007669"/>
    <property type="project" value="UniProtKB-ARBA"/>
</dbReference>
<keyword evidence="1" id="KW-0521">NADP</keyword>
<reference evidence="3" key="1">
    <citation type="submission" date="2019-07" db="EMBL/GenBank/DDBJ databases">
        <title>Hyphodiscus hymeniophilus genome sequencing and assembly.</title>
        <authorList>
            <person name="Kramer G."/>
            <person name="Nodwell J."/>
        </authorList>
    </citation>
    <scope>NUCLEOTIDE SEQUENCE</scope>
    <source>
        <strain evidence="3">ATCC 34498</strain>
    </source>
</reference>
<dbReference type="PANTHER" id="PTHR42820:SF1">
    <property type="entry name" value="SHORT-CHAIN DEHYDROGENASE_REDUCTASE FAMILY PROTEIN"/>
    <property type="match status" value="1"/>
</dbReference>
<dbReference type="Pfam" id="PF00106">
    <property type="entry name" value="adh_short"/>
    <property type="match status" value="1"/>
</dbReference>
<dbReference type="OrthoDB" id="5840532at2759"/>
<dbReference type="PRINTS" id="PR00080">
    <property type="entry name" value="SDRFAMILY"/>
</dbReference>